<comment type="similarity">
    <text evidence="2">Belongs to the TMC family.</text>
</comment>
<dbReference type="EMBL" id="DS469519">
    <property type="protein sequence ID" value="EDO47396.1"/>
    <property type="molecule type" value="Genomic_DNA"/>
</dbReference>
<proteinExistence type="inferred from homology"/>
<accession>A7RLV1</accession>
<protein>
    <recommendedName>
        <fullName evidence="7">TMC domain-containing protein</fullName>
    </recommendedName>
</protein>
<dbReference type="eggNOG" id="ENOG502QPM8">
    <property type="taxonomic scope" value="Eukaryota"/>
</dbReference>
<keyword evidence="5 6" id="KW-0472">Membrane</keyword>
<reference evidence="8 9" key="1">
    <citation type="journal article" date="2007" name="Science">
        <title>Sea anemone genome reveals ancestral eumetazoan gene repertoire and genomic organization.</title>
        <authorList>
            <person name="Putnam N.H."/>
            <person name="Srivastava M."/>
            <person name="Hellsten U."/>
            <person name="Dirks B."/>
            <person name="Chapman J."/>
            <person name="Salamov A."/>
            <person name="Terry A."/>
            <person name="Shapiro H."/>
            <person name="Lindquist E."/>
            <person name="Kapitonov V.V."/>
            <person name="Jurka J."/>
            <person name="Genikhovich G."/>
            <person name="Grigoriev I.V."/>
            <person name="Lucas S.M."/>
            <person name="Steele R.E."/>
            <person name="Finnerty J.R."/>
            <person name="Technau U."/>
            <person name="Martindale M.Q."/>
            <person name="Rokhsar D.S."/>
        </authorList>
    </citation>
    <scope>NUCLEOTIDE SEQUENCE [LARGE SCALE GENOMIC DNA]</scope>
    <source>
        <strain evidence="9">CH2 X CH6</strain>
    </source>
</reference>
<dbReference type="InterPro" id="IPR038900">
    <property type="entry name" value="TMC"/>
</dbReference>
<evidence type="ECO:0000256" key="5">
    <source>
        <dbReference type="ARBA" id="ARBA00023136"/>
    </source>
</evidence>
<feature type="transmembrane region" description="Helical" evidence="6">
    <location>
        <begin position="137"/>
        <end position="158"/>
    </location>
</feature>
<feature type="transmembrane region" description="Helical" evidence="6">
    <location>
        <begin position="292"/>
        <end position="315"/>
    </location>
</feature>
<dbReference type="InParanoid" id="A7RLV1"/>
<feature type="domain" description="TMC" evidence="7">
    <location>
        <begin position="180"/>
        <end position="289"/>
    </location>
</feature>
<evidence type="ECO:0000256" key="4">
    <source>
        <dbReference type="ARBA" id="ARBA00022989"/>
    </source>
</evidence>
<evidence type="ECO:0000256" key="6">
    <source>
        <dbReference type="SAM" id="Phobius"/>
    </source>
</evidence>
<dbReference type="HOGENOM" id="CLU_013958_3_0_1"/>
<evidence type="ECO:0000256" key="2">
    <source>
        <dbReference type="ARBA" id="ARBA00006510"/>
    </source>
</evidence>
<dbReference type="GO" id="GO:0008381">
    <property type="term" value="F:mechanosensitive monoatomic ion channel activity"/>
    <property type="evidence" value="ECO:0000318"/>
    <property type="project" value="GO_Central"/>
</dbReference>
<keyword evidence="3 6" id="KW-0812">Transmembrane</keyword>
<evidence type="ECO:0000256" key="1">
    <source>
        <dbReference type="ARBA" id="ARBA00004141"/>
    </source>
</evidence>
<name>A7RLV1_NEMVE</name>
<keyword evidence="9" id="KW-1185">Reference proteome</keyword>
<gene>
    <name evidence="8" type="ORF">NEMVEDRAFT_v1g86631</name>
</gene>
<dbReference type="OMA" id="NITLMRI"/>
<sequence length="420" mass="48058">YSNKVFGSWDMCIVDDQAAELKMRTFLMEVEADLAEDLRLASLAKRTRLEKCQTYSIRALINLVVIGLSAVAGYVIYEAAQLSLKSSSQLSPTNQKEMIELLKGYASSLTLSILNAVLPALFFYLAHLEDWNPRVRINILVLFRTVLLKLASVAVLMISLFEKINTDKCIVYPSDIKWSCWENAIAAEMYKLIWMDFIMSVLVVLLFHTPRRYAADHLGKGIGQKIGRPVFSIPQNVLELVYAQCLIWIGMWFSPLLPLMGCVKFFILFYTKKVNLKYNCRTEDKAYRAGRSNYFFMVLLLGTFFLCVAAVAYGVTQITPSVLYGPFRGLDHMYDIIILTIRTLPMEFQDVYVVISSPFFLIVVVLIICLGLYFFYATAKIYSRMIRGLREELSMESRDKRYLLKQITADDNNKRTEGAV</sequence>
<feature type="transmembrane region" description="Helical" evidence="6">
    <location>
        <begin position="105"/>
        <end position="125"/>
    </location>
</feature>
<dbReference type="STRING" id="45351.A7RLV1"/>
<evidence type="ECO:0000256" key="3">
    <source>
        <dbReference type="ARBA" id="ARBA00022692"/>
    </source>
</evidence>
<dbReference type="PANTHER" id="PTHR23302">
    <property type="entry name" value="TRANSMEMBRANE CHANNEL-RELATED"/>
    <property type="match status" value="1"/>
</dbReference>
<dbReference type="PANTHER" id="PTHR23302:SF24">
    <property type="entry name" value="TMC DOMAIN-CONTAINING PROTEIN"/>
    <property type="match status" value="1"/>
</dbReference>
<dbReference type="PhylomeDB" id="A7RLV1"/>
<comment type="subcellular location">
    <subcellularLocation>
        <location evidence="1">Membrane</location>
        <topology evidence="1">Multi-pass membrane protein</topology>
    </subcellularLocation>
</comment>
<dbReference type="InterPro" id="IPR012496">
    <property type="entry name" value="TMC_dom"/>
</dbReference>
<keyword evidence="4 6" id="KW-1133">Transmembrane helix</keyword>
<dbReference type="Pfam" id="PF07810">
    <property type="entry name" value="TMC"/>
    <property type="match status" value="1"/>
</dbReference>
<dbReference type="Proteomes" id="UP000001593">
    <property type="component" value="Unassembled WGS sequence"/>
</dbReference>
<evidence type="ECO:0000259" key="7">
    <source>
        <dbReference type="Pfam" id="PF07810"/>
    </source>
</evidence>
<dbReference type="GO" id="GO:0005886">
    <property type="term" value="C:plasma membrane"/>
    <property type="evidence" value="ECO:0007669"/>
    <property type="project" value="InterPro"/>
</dbReference>
<dbReference type="AlphaFoldDB" id="A7RLV1"/>
<feature type="non-terminal residue" evidence="8">
    <location>
        <position position="1"/>
    </location>
</feature>
<evidence type="ECO:0000313" key="8">
    <source>
        <dbReference type="EMBL" id="EDO47396.1"/>
    </source>
</evidence>
<feature type="transmembrane region" description="Helical" evidence="6">
    <location>
        <begin position="255"/>
        <end position="271"/>
    </location>
</feature>
<evidence type="ECO:0000313" key="9">
    <source>
        <dbReference type="Proteomes" id="UP000001593"/>
    </source>
</evidence>
<organism evidence="8 9">
    <name type="scientific">Nematostella vectensis</name>
    <name type="common">Starlet sea anemone</name>
    <dbReference type="NCBI Taxonomy" id="45351"/>
    <lineage>
        <taxon>Eukaryota</taxon>
        <taxon>Metazoa</taxon>
        <taxon>Cnidaria</taxon>
        <taxon>Anthozoa</taxon>
        <taxon>Hexacorallia</taxon>
        <taxon>Actiniaria</taxon>
        <taxon>Edwardsiidae</taxon>
        <taxon>Nematostella</taxon>
    </lineage>
</organism>
<feature type="transmembrane region" description="Helical" evidence="6">
    <location>
        <begin position="351"/>
        <end position="376"/>
    </location>
</feature>
<feature type="transmembrane region" description="Helical" evidence="6">
    <location>
        <begin position="55"/>
        <end position="77"/>
    </location>
</feature>